<comment type="caution">
    <text evidence="3">The sequence shown here is derived from an EMBL/GenBank/DDBJ whole genome shotgun (WGS) entry which is preliminary data.</text>
</comment>
<organism evidence="3 4">
    <name type="scientific">Pseudomonas shirazensis</name>
    <dbReference type="NCBI Taxonomy" id="2745494"/>
    <lineage>
        <taxon>Bacteria</taxon>
        <taxon>Pseudomonadati</taxon>
        <taxon>Pseudomonadota</taxon>
        <taxon>Gammaproteobacteria</taxon>
        <taxon>Pseudomonadales</taxon>
        <taxon>Pseudomonadaceae</taxon>
        <taxon>Pseudomonas</taxon>
    </lineage>
</organism>
<keyword evidence="1" id="KW-1003">Cell membrane</keyword>
<keyword evidence="1" id="KW-0472">Membrane</keyword>
<evidence type="ECO:0000313" key="3">
    <source>
        <dbReference type="EMBL" id="MEK2608758.1"/>
    </source>
</evidence>
<dbReference type="SUPFAM" id="SSF53448">
    <property type="entry name" value="Nucleotide-diphospho-sugar transferases"/>
    <property type="match status" value="1"/>
</dbReference>
<dbReference type="PANTHER" id="PTHR22916">
    <property type="entry name" value="GLYCOSYLTRANSFERASE"/>
    <property type="match status" value="1"/>
</dbReference>
<dbReference type="Gene3D" id="3.90.550.10">
    <property type="entry name" value="Spore Coat Polysaccharide Biosynthesis Protein SpsA, Chain A"/>
    <property type="match status" value="1"/>
</dbReference>
<feature type="domain" description="Glycosyltransferase 2-like" evidence="2">
    <location>
        <begin position="8"/>
        <end position="118"/>
    </location>
</feature>
<dbReference type="InterPro" id="IPR029044">
    <property type="entry name" value="Nucleotide-diphossugar_trans"/>
</dbReference>
<keyword evidence="1" id="KW-0997">Cell inner membrane</keyword>
<dbReference type="Proteomes" id="UP001386972">
    <property type="component" value="Unassembled WGS sequence"/>
</dbReference>
<accession>A0ABU8ZYG0</accession>
<proteinExistence type="predicted"/>
<protein>
    <submittedName>
        <fullName evidence="3">Glycosyltransferase</fullName>
        <ecNumber evidence="3">2.4.-.-</ecNumber>
    </submittedName>
</protein>
<dbReference type="EMBL" id="JBBNAW010000003">
    <property type="protein sequence ID" value="MEK2608758.1"/>
    <property type="molecule type" value="Genomic_DNA"/>
</dbReference>
<keyword evidence="3" id="KW-0808">Transferase</keyword>
<dbReference type="PANTHER" id="PTHR22916:SF3">
    <property type="entry name" value="UDP-GLCNAC:BETAGAL BETA-1,3-N-ACETYLGLUCOSAMINYLTRANSFERASE-LIKE PROTEIN 1"/>
    <property type="match status" value="1"/>
</dbReference>
<dbReference type="CDD" id="cd00761">
    <property type="entry name" value="Glyco_tranf_GTA_type"/>
    <property type="match status" value="1"/>
</dbReference>
<sequence length="636" mass="70292">MAPSSLVSIVIPAYKPQFFEKALLSAMNQDYEHVEIVICDDCRDEAVFAIVERCRPLSPFPIRYFHNEQALLEPGNLARGILLSRGEYIKFLYDDDLLMPGAVRHLLAALQQHPRAVMATCKRLMIDPSDKPCGESILTLFPFVADVIVDGKELASFLGEHIYNFIGEPTSVMCRRQDVLPFGADIMSLQGEVMYWLGDVAMYVKLLQQGDLIMLAEPLACFRISVLQTSQVARDNPLLAAGPYARYRTAMAALGWMRESADNRTVKVSVLADPLQSHELRLADYFSSGGKLSMGNRKLQAWSHPDAVPQSAKTLPVVLAYPIISREGHESRVIAPLQAMLSAGLINGALHAHPISQSELRRMAPDVVVFQDDLGPLPLEAMRQARSLEGVMLVLEVHAFLSTSPSDPQPDPVVRWADLQQAASMVDRIVVPSRALVDAFAPLHADVQLVETRLSKEWLDLPFRSQALSRPRIGCCIEMSNSLDGRLLEDVIRALADDVEWVLWGGVPLALRVLAHEVLEEGLQCDPQRLAGLELDLALAPLGTSGLDSCRSELALLQLGACGYNVICSDTPAYDNGLPVTRVGNSVHEWLSAIELHLAFPLQSRLQGESLRQRVRDNCILDDANARVWARAWLPT</sequence>
<gene>
    <name evidence="3" type="ORF">WLF18_06535</name>
</gene>
<dbReference type="InterPro" id="IPR001173">
    <property type="entry name" value="Glyco_trans_2-like"/>
</dbReference>
<reference evidence="3 4" key="1">
    <citation type="submission" date="2024-03" db="EMBL/GenBank/DDBJ databases">
        <title>Screening, Identification and Application of a Plant Lactobacillus Strain.</title>
        <authorList>
            <person name="Li Y.L."/>
        </authorList>
    </citation>
    <scope>NUCLEOTIDE SEQUENCE [LARGE SCALE GENOMIC DNA]</scope>
    <source>
        <strain evidence="3 4">JDB</strain>
    </source>
</reference>
<dbReference type="Pfam" id="PF00535">
    <property type="entry name" value="Glycos_transf_2"/>
    <property type="match status" value="1"/>
</dbReference>
<name>A0ABU8ZYG0_9PSED</name>
<keyword evidence="4" id="KW-1185">Reference proteome</keyword>
<evidence type="ECO:0000313" key="4">
    <source>
        <dbReference type="Proteomes" id="UP001386972"/>
    </source>
</evidence>
<keyword evidence="3" id="KW-0328">Glycosyltransferase</keyword>
<dbReference type="EC" id="2.4.-.-" evidence="3"/>
<dbReference type="GO" id="GO:0016757">
    <property type="term" value="F:glycosyltransferase activity"/>
    <property type="evidence" value="ECO:0007669"/>
    <property type="project" value="UniProtKB-KW"/>
</dbReference>
<evidence type="ECO:0000256" key="1">
    <source>
        <dbReference type="ARBA" id="ARBA00022519"/>
    </source>
</evidence>
<evidence type="ECO:0000259" key="2">
    <source>
        <dbReference type="Pfam" id="PF00535"/>
    </source>
</evidence>
<dbReference type="RefSeq" id="WP_340611468.1">
    <property type="nucleotide sequence ID" value="NZ_JBBNAW010000003.1"/>
</dbReference>